<keyword evidence="3" id="KW-1185">Reference proteome</keyword>
<evidence type="ECO:0000313" key="2">
    <source>
        <dbReference type="EMBL" id="KAK1127617.1"/>
    </source>
</evidence>
<accession>A0AA40FY79</accession>
<dbReference type="Proteomes" id="UP001177670">
    <property type="component" value="Unassembled WGS sequence"/>
</dbReference>
<protein>
    <submittedName>
        <fullName evidence="2">Uncharacterized protein</fullName>
    </submittedName>
</protein>
<dbReference type="EMBL" id="JAHYIQ010000012">
    <property type="protein sequence ID" value="KAK1127617.1"/>
    <property type="molecule type" value="Genomic_DNA"/>
</dbReference>
<reference evidence="2" key="1">
    <citation type="submission" date="2021-10" db="EMBL/GenBank/DDBJ databases">
        <title>Melipona bicolor Genome sequencing and assembly.</title>
        <authorList>
            <person name="Araujo N.S."/>
            <person name="Arias M.C."/>
        </authorList>
    </citation>
    <scope>NUCLEOTIDE SEQUENCE</scope>
    <source>
        <strain evidence="2">USP_2M_L1-L4_2017</strain>
        <tissue evidence="2">Whole body</tissue>
    </source>
</reference>
<organism evidence="2 3">
    <name type="scientific">Melipona bicolor</name>
    <dbReference type="NCBI Taxonomy" id="60889"/>
    <lineage>
        <taxon>Eukaryota</taxon>
        <taxon>Metazoa</taxon>
        <taxon>Ecdysozoa</taxon>
        <taxon>Arthropoda</taxon>
        <taxon>Hexapoda</taxon>
        <taxon>Insecta</taxon>
        <taxon>Pterygota</taxon>
        <taxon>Neoptera</taxon>
        <taxon>Endopterygota</taxon>
        <taxon>Hymenoptera</taxon>
        <taxon>Apocrita</taxon>
        <taxon>Aculeata</taxon>
        <taxon>Apoidea</taxon>
        <taxon>Anthophila</taxon>
        <taxon>Apidae</taxon>
        <taxon>Melipona</taxon>
    </lineage>
</organism>
<evidence type="ECO:0000313" key="3">
    <source>
        <dbReference type="Proteomes" id="UP001177670"/>
    </source>
</evidence>
<sequence>MSRGIGRVCWSVADVLVSVPMRIVGRENGMAGGNRRARRATSTTERGGEPGERSGRGRH</sequence>
<name>A0AA40FY79_9HYME</name>
<feature type="region of interest" description="Disordered" evidence="1">
    <location>
        <begin position="25"/>
        <end position="59"/>
    </location>
</feature>
<evidence type="ECO:0000256" key="1">
    <source>
        <dbReference type="SAM" id="MobiDB-lite"/>
    </source>
</evidence>
<dbReference type="AlphaFoldDB" id="A0AA40FY79"/>
<proteinExistence type="predicted"/>
<feature type="compositionally biased region" description="Basic and acidic residues" evidence="1">
    <location>
        <begin position="46"/>
        <end position="59"/>
    </location>
</feature>
<gene>
    <name evidence="2" type="ORF">K0M31_004146</name>
</gene>
<comment type="caution">
    <text evidence="2">The sequence shown here is derived from an EMBL/GenBank/DDBJ whole genome shotgun (WGS) entry which is preliminary data.</text>
</comment>